<feature type="region of interest" description="Disordered" evidence="1">
    <location>
        <begin position="181"/>
        <end position="264"/>
    </location>
</feature>
<accession>A0A183V6V1</accession>
<feature type="compositionally biased region" description="Basic and acidic residues" evidence="1">
    <location>
        <begin position="224"/>
        <end position="235"/>
    </location>
</feature>
<dbReference type="EMBL" id="UYWY01023626">
    <property type="protein sequence ID" value="VDM47792.1"/>
    <property type="molecule type" value="Genomic_DNA"/>
</dbReference>
<keyword evidence="2" id="KW-1133">Transmembrane helix</keyword>
<keyword evidence="2" id="KW-0472">Membrane</keyword>
<feature type="compositionally biased region" description="Low complexity" evidence="1">
    <location>
        <begin position="243"/>
        <end position="254"/>
    </location>
</feature>
<feature type="compositionally biased region" description="Polar residues" evidence="1">
    <location>
        <begin position="255"/>
        <end position="264"/>
    </location>
</feature>
<evidence type="ECO:0000313" key="3">
    <source>
        <dbReference type="EMBL" id="VDM47792.1"/>
    </source>
</evidence>
<evidence type="ECO:0000313" key="5">
    <source>
        <dbReference type="WBParaSite" id="TCNE_0001647201-mRNA-1"/>
    </source>
</evidence>
<proteinExistence type="predicted"/>
<keyword evidence="4" id="KW-1185">Reference proteome</keyword>
<dbReference type="AlphaFoldDB" id="A0A183V6V1"/>
<evidence type="ECO:0000256" key="1">
    <source>
        <dbReference type="SAM" id="MobiDB-lite"/>
    </source>
</evidence>
<organism evidence="4 5">
    <name type="scientific">Toxocara canis</name>
    <name type="common">Canine roundworm</name>
    <dbReference type="NCBI Taxonomy" id="6265"/>
    <lineage>
        <taxon>Eukaryota</taxon>
        <taxon>Metazoa</taxon>
        <taxon>Ecdysozoa</taxon>
        <taxon>Nematoda</taxon>
        <taxon>Chromadorea</taxon>
        <taxon>Rhabditida</taxon>
        <taxon>Spirurina</taxon>
        <taxon>Ascaridomorpha</taxon>
        <taxon>Ascaridoidea</taxon>
        <taxon>Toxocaridae</taxon>
        <taxon>Toxocara</taxon>
    </lineage>
</organism>
<dbReference type="Proteomes" id="UP000050794">
    <property type="component" value="Unassembled WGS sequence"/>
</dbReference>
<evidence type="ECO:0000256" key="2">
    <source>
        <dbReference type="SAM" id="Phobius"/>
    </source>
</evidence>
<name>A0A183V6V1_TOXCA</name>
<keyword evidence="2" id="KW-0812">Transmembrane</keyword>
<gene>
    <name evidence="3" type="ORF">TCNE_LOCUS16471</name>
</gene>
<reference evidence="3 4" key="2">
    <citation type="submission" date="2018-11" db="EMBL/GenBank/DDBJ databases">
        <authorList>
            <consortium name="Pathogen Informatics"/>
        </authorList>
    </citation>
    <scope>NUCLEOTIDE SEQUENCE [LARGE SCALE GENOMIC DNA]</scope>
</reference>
<evidence type="ECO:0000313" key="4">
    <source>
        <dbReference type="Proteomes" id="UP000050794"/>
    </source>
</evidence>
<sequence>MAELKAALDQLLCAVTIISVVVVVIIIVEFCVTLDKFSDRIKDACQDEMDEIQHQTRRRRDHGGRRGKCRSIKELKLDSQRRNFMNTVVSKKRNLISRTKINATIETSEASTVVGDSGADVCASQGDLSSVTPTKRIAKAGHRIFIHFPEEDDERSEKVIKTRNCRQSSPMGISRDLEGLKTAGLPNPVSPNSLGSYINEDTVEDTQDDSSPVKSAESTDDTESALKFKGREQGMKESSTADSSIIESRSLSSETDISLSRFQQ</sequence>
<feature type="transmembrane region" description="Helical" evidence="2">
    <location>
        <begin position="6"/>
        <end position="32"/>
    </location>
</feature>
<reference evidence="5" key="1">
    <citation type="submission" date="2016-06" db="UniProtKB">
        <authorList>
            <consortium name="WormBaseParasite"/>
        </authorList>
    </citation>
    <scope>IDENTIFICATION</scope>
</reference>
<dbReference type="WBParaSite" id="TCNE_0001647201-mRNA-1">
    <property type="protein sequence ID" value="TCNE_0001647201-mRNA-1"/>
    <property type="gene ID" value="TCNE_0001647201"/>
</dbReference>
<protein>
    <submittedName>
        <fullName evidence="3 5">Uncharacterized protein</fullName>
    </submittedName>
</protein>